<dbReference type="GO" id="GO:0005634">
    <property type="term" value="C:nucleus"/>
    <property type="evidence" value="ECO:0007669"/>
    <property type="project" value="TreeGrafter"/>
</dbReference>
<dbReference type="PANTHER" id="PTHR46307">
    <property type="entry name" value="G9A, ISOFORM B"/>
    <property type="match status" value="1"/>
</dbReference>
<dbReference type="Proteomes" id="UP000036403">
    <property type="component" value="Unassembled WGS sequence"/>
</dbReference>
<dbReference type="PaxDb" id="67767-A0A0J7JYH5"/>
<proteinExistence type="predicted"/>
<dbReference type="GO" id="GO:0046974">
    <property type="term" value="F:histone H3K9 methyltransferase activity"/>
    <property type="evidence" value="ECO:0007669"/>
    <property type="project" value="TreeGrafter"/>
</dbReference>
<dbReference type="AlphaFoldDB" id="A0A0J7JYH5"/>
<dbReference type="GO" id="GO:0008270">
    <property type="term" value="F:zinc ion binding"/>
    <property type="evidence" value="ECO:0007669"/>
    <property type="project" value="InterPro"/>
</dbReference>
<keyword evidence="4" id="KW-1185">Reference proteome</keyword>
<dbReference type="EMBL" id="LBMM01020599">
    <property type="protein sequence ID" value="KMQ83248.1"/>
    <property type="molecule type" value="Genomic_DNA"/>
</dbReference>
<name>A0A0J7JYH5_LASNI</name>
<dbReference type="PANTHER" id="PTHR46307:SF4">
    <property type="entry name" value="G9A, ISOFORM B"/>
    <property type="match status" value="1"/>
</dbReference>
<dbReference type="Pfam" id="PF21533">
    <property type="entry name" value="EHMT1-2_CRR"/>
    <property type="match status" value="1"/>
</dbReference>
<dbReference type="GO" id="GO:0000122">
    <property type="term" value="P:negative regulation of transcription by RNA polymerase II"/>
    <property type="evidence" value="ECO:0007669"/>
    <property type="project" value="TreeGrafter"/>
</dbReference>
<dbReference type="GO" id="GO:0000785">
    <property type="term" value="C:chromatin"/>
    <property type="evidence" value="ECO:0007669"/>
    <property type="project" value="TreeGrafter"/>
</dbReference>
<feature type="region of interest" description="Disordered" evidence="1">
    <location>
        <begin position="172"/>
        <end position="200"/>
    </location>
</feature>
<dbReference type="InterPro" id="IPR047762">
    <property type="entry name" value="EHMT_CRR"/>
</dbReference>
<evidence type="ECO:0000313" key="4">
    <source>
        <dbReference type="Proteomes" id="UP000036403"/>
    </source>
</evidence>
<dbReference type="InterPro" id="IPR043550">
    <property type="entry name" value="EHMT1/EHMT2"/>
</dbReference>
<evidence type="ECO:0000256" key="1">
    <source>
        <dbReference type="SAM" id="MobiDB-lite"/>
    </source>
</evidence>
<protein>
    <submittedName>
        <fullName evidence="3">Histone-lysine n-h3 lysine-9 specific 5</fullName>
    </submittedName>
</protein>
<sequence>MVPSPSPAEGQASKPESTAIMSETYVQSMLCLCQVRSQLYVTITGSGAPLYCTAIDSIDNRIVGCCNEVDSNDVAMRRPSTRVPFIILCRMHKERLLRHNCCPSCGLFCSQGRFVQCTNGHQYHRECEVYPNKKGVCPHCGSETAAYDVLVTMNGMRRPVYIPTRKKYSKLPSAKMSLPGKGDNTKLAERPPSPLIKPDIIKIPEPSINTERPERYTIMSLYTSVKNGDLEKLVNVL</sequence>
<feature type="domain" description="EHMT1/2 cysteine-rich region" evidence="2">
    <location>
        <begin position="52"/>
        <end position="142"/>
    </location>
</feature>
<evidence type="ECO:0000259" key="2">
    <source>
        <dbReference type="Pfam" id="PF21533"/>
    </source>
</evidence>
<comment type="caution">
    <text evidence="3">The sequence shown here is derived from an EMBL/GenBank/DDBJ whole genome shotgun (WGS) entry which is preliminary data.</text>
</comment>
<reference evidence="3 4" key="1">
    <citation type="submission" date="2015-04" db="EMBL/GenBank/DDBJ databases">
        <title>Lasius niger genome sequencing.</title>
        <authorList>
            <person name="Konorov E.A."/>
            <person name="Nikitin M.A."/>
            <person name="Kirill M.V."/>
            <person name="Chang P."/>
        </authorList>
    </citation>
    <scope>NUCLEOTIDE SEQUENCE [LARGE SCALE GENOMIC DNA]</scope>
    <source>
        <tissue evidence="3">Whole</tissue>
    </source>
</reference>
<organism evidence="3 4">
    <name type="scientific">Lasius niger</name>
    <name type="common">Black garden ant</name>
    <dbReference type="NCBI Taxonomy" id="67767"/>
    <lineage>
        <taxon>Eukaryota</taxon>
        <taxon>Metazoa</taxon>
        <taxon>Ecdysozoa</taxon>
        <taxon>Arthropoda</taxon>
        <taxon>Hexapoda</taxon>
        <taxon>Insecta</taxon>
        <taxon>Pterygota</taxon>
        <taxon>Neoptera</taxon>
        <taxon>Endopterygota</taxon>
        <taxon>Hymenoptera</taxon>
        <taxon>Apocrita</taxon>
        <taxon>Aculeata</taxon>
        <taxon>Formicoidea</taxon>
        <taxon>Formicidae</taxon>
        <taxon>Formicinae</taxon>
        <taxon>Lasius</taxon>
        <taxon>Lasius</taxon>
    </lineage>
</organism>
<dbReference type="OrthoDB" id="616263at2759"/>
<gene>
    <name evidence="3" type="ORF">RF55_20525</name>
</gene>
<dbReference type="CDD" id="cd20905">
    <property type="entry name" value="EHMT_ZBD"/>
    <property type="match status" value="1"/>
</dbReference>
<feature type="non-terminal residue" evidence="3">
    <location>
        <position position="237"/>
    </location>
</feature>
<dbReference type="STRING" id="67767.A0A0J7JYH5"/>
<evidence type="ECO:0000313" key="3">
    <source>
        <dbReference type="EMBL" id="KMQ83248.1"/>
    </source>
</evidence>
<dbReference type="GO" id="GO:0002039">
    <property type="term" value="F:p53 binding"/>
    <property type="evidence" value="ECO:0007669"/>
    <property type="project" value="InterPro"/>
</dbReference>
<accession>A0A0J7JYH5</accession>